<name>A0AAU8LXN9_9BACT</name>
<accession>A0AAU8LXN9</accession>
<dbReference type="AlphaFoldDB" id="A0AAU8LXN9"/>
<protein>
    <submittedName>
        <fullName evidence="1">PilZ domain-containing protein</fullName>
    </submittedName>
</protein>
<reference evidence="1" key="1">
    <citation type="journal article" date="2024" name="Syst. Appl. Microbiol.">
        <title>First single-strain enrichments of Electrothrix cable bacteria, description of E. aestuarii sp. nov. and E. rattekaaiensis sp. nov., and proposal of a cable bacteria taxonomy following the rules of the SeqCode.</title>
        <authorList>
            <person name="Plum-Jensen L.E."/>
            <person name="Schramm A."/>
            <person name="Marshall I.P.G."/>
        </authorList>
    </citation>
    <scope>NUCLEOTIDE SEQUENCE</scope>
    <source>
        <strain evidence="1">Rat1</strain>
    </source>
</reference>
<reference evidence="1" key="2">
    <citation type="submission" date="2024-06" db="EMBL/GenBank/DDBJ databases">
        <authorList>
            <person name="Plum-Jensen L.E."/>
            <person name="Schramm A."/>
            <person name="Marshall I.P.G."/>
        </authorList>
    </citation>
    <scope>NUCLEOTIDE SEQUENCE</scope>
    <source>
        <strain evidence="1">Rat1</strain>
    </source>
</reference>
<dbReference type="EMBL" id="CP159373">
    <property type="protein sequence ID" value="XCN74019.1"/>
    <property type="molecule type" value="Genomic_DNA"/>
</dbReference>
<organism evidence="1">
    <name type="scientific">Candidatus Electrothrix aestuarii</name>
    <dbReference type="NCBI Taxonomy" id="3062594"/>
    <lineage>
        <taxon>Bacteria</taxon>
        <taxon>Pseudomonadati</taxon>
        <taxon>Thermodesulfobacteriota</taxon>
        <taxon>Desulfobulbia</taxon>
        <taxon>Desulfobulbales</taxon>
        <taxon>Desulfobulbaceae</taxon>
        <taxon>Candidatus Electrothrix</taxon>
    </lineage>
</organism>
<gene>
    <name evidence="1" type="ORF">Q3M24_04480</name>
</gene>
<dbReference type="KEGG" id="eaj:Q3M24_04480"/>
<sequence>MEDEKRKNKRLRVDGYLVQFNDNDLLYTGVVENVSLTGLRVKFCRRNTKLMVKNSVSWERKPFEHRAPEYRLVFSTKPDGAPAASTDWHKAHNSSSYALAARPRWKAKTDDVTRIGFNITRYSEDWRQFVLQILPMRSLLPSPALAGPSSQGYLAYPFAVFGGVNCPERKCCRGHNESFADVASCLAYDNMQPELP</sequence>
<evidence type="ECO:0000313" key="1">
    <source>
        <dbReference type="EMBL" id="XCN74019.1"/>
    </source>
</evidence>
<proteinExistence type="predicted"/>